<accession>A0A3A2ZRY4</accession>
<name>A0A3A2ZRY4_9EURO</name>
<dbReference type="STRING" id="2070753.A0A3A2ZRY4"/>
<protein>
    <submittedName>
        <fullName evidence="2">Uncharacterized protein</fullName>
    </submittedName>
</protein>
<evidence type="ECO:0000313" key="3">
    <source>
        <dbReference type="Proteomes" id="UP000266188"/>
    </source>
</evidence>
<evidence type="ECO:0000313" key="2">
    <source>
        <dbReference type="EMBL" id="RJE25796.1"/>
    </source>
</evidence>
<dbReference type="EMBL" id="MVGC01000037">
    <property type="protein sequence ID" value="RJE25796.1"/>
    <property type="molecule type" value="Genomic_DNA"/>
</dbReference>
<dbReference type="AlphaFoldDB" id="A0A3A2ZRY4"/>
<dbReference type="Proteomes" id="UP000266188">
    <property type="component" value="Unassembled WGS sequence"/>
</dbReference>
<evidence type="ECO:0000256" key="1">
    <source>
        <dbReference type="SAM" id="MobiDB-lite"/>
    </source>
</evidence>
<reference evidence="3" key="1">
    <citation type="submission" date="2017-02" db="EMBL/GenBank/DDBJ databases">
        <authorList>
            <person name="Tafer H."/>
            <person name="Lopandic K."/>
        </authorList>
    </citation>
    <scope>NUCLEOTIDE SEQUENCE [LARGE SCALE GENOMIC DNA]</scope>
    <source>
        <strain evidence="3">CBS 366.77</strain>
    </source>
</reference>
<comment type="caution">
    <text evidence="2">The sequence shown here is derived from an EMBL/GenBank/DDBJ whole genome shotgun (WGS) entry which is preliminary data.</text>
</comment>
<proteinExistence type="predicted"/>
<organism evidence="2 3">
    <name type="scientific">Aspergillus sclerotialis</name>
    <dbReference type="NCBI Taxonomy" id="2070753"/>
    <lineage>
        <taxon>Eukaryota</taxon>
        <taxon>Fungi</taxon>
        <taxon>Dikarya</taxon>
        <taxon>Ascomycota</taxon>
        <taxon>Pezizomycotina</taxon>
        <taxon>Eurotiomycetes</taxon>
        <taxon>Eurotiomycetidae</taxon>
        <taxon>Eurotiales</taxon>
        <taxon>Aspergillaceae</taxon>
        <taxon>Aspergillus</taxon>
        <taxon>Aspergillus subgen. Polypaecilum</taxon>
    </lineage>
</organism>
<feature type="compositionally biased region" description="Pro residues" evidence="1">
    <location>
        <begin position="30"/>
        <end position="39"/>
    </location>
</feature>
<gene>
    <name evidence="2" type="ORF">PHISCL_01842</name>
</gene>
<sequence length="224" mass="26012">MANSLYISFRLPTTTPYRRSSSSIYDYPLSPSPYPPVDPQPRNSIEPSSIERNITPDIISRRGRGLSESAVLALFNHALQHQDIYSNGKNHRMFWMILSNCLEESIGRPYHARSCKRTIQNYTAKRRAQLNELSETGRRSKQRDDLKAAIDDWIGVEDRYNEGIQRSKEKKAYTERDRLRDEVYREILTETRGSKRLLDDDDEDEASLDTPAIKVPRSYLIMIV</sequence>
<keyword evidence="3" id="KW-1185">Reference proteome</keyword>
<feature type="region of interest" description="Disordered" evidence="1">
    <location>
        <begin position="28"/>
        <end position="54"/>
    </location>
</feature>
<feature type="compositionally biased region" description="Polar residues" evidence="1">
    <location>
        <begin position="41"/>
        <end position="52"/>
    </location>
</feature>